<dbReference type="EMBL" id="JAZDWU010000012">
    <property type="protein sequence ID" value="KAK9985174.1"/>
    <property type="molecule type" value="Genomic_DNA"/>
</dbReference>
<gene>
    <name evidence="2" type="ORF">SO802_034699</name>
</gene>
<organism evidence="2 3">
    <name type="scientific">Lithocarpus litseifolius</name>
    <dbReference type="NCBI Taxonomy" id="425828"/>
    <lineage>
        <taxon>Eukaryota</taxon>
        <taxon>Viridiplantae</taxon>
        <taxon>Streptophyta</taxon>
        <taxon>Embryophyta</taxon>
        <taxon>Tracheophyta</taxon>
        <taxon>Spermatophyta</taxon>
        <taxon>Magnoliopsida</taxon>
        <taxon>eudicotyledons</taxon>
        <taxon>Gunneridae</taxon>
        <taxon>Pentapetalae</taxon>
        <taxon>rosids</taxon>
        <taxon>fabids</taxon>
        <taxon>Fagales</taxon>
        <taxon>Fagaceae</taxon>
        <taxon>Lithocarpus</taxon>
    </lineage>
</organism>
<evidence type="ECO:0000313" key="2">
    <source>
        <dbReference type="EMBL" id="KAK9985174.1"/>
    </source>
</evidence>
<name>A0AAW2BK32_9ROSI</name>
<evidence type="ECO:0000256" key="1">
    <source>
        <dbReference type="SAM" id="MobiDB-lite"/>
    </source>
</evidence>
<feature type="compositionally biased region" description="Basic and acidic residues" evidence="1">
    <location>
        <begin position="32"/>
        <end position="45"/>
    </location>
</feature>
<feature type="region of interest" description="Disordered" evidence="1">
    <location>
        <begin position="1"/>
        <end position="58"/>
    </location>
</feature>
<comment type="caution">
    <text evidence="2">The sequence shown here is derived from an EMBL/GenBank/DDBJ whole genome shotgun (WGS) entry which is preliminary data.</text>
</comment>
<protein>
    <submittedName>
        <fullName evidence="2">Uncharacterized protein</fullName>
    </submittedName>
</protein>
<evidence type="ECO:0000313" key="3">
    <source>
        <dbReference type="Proteomes" id="UP001459277"/>
    </source>
</evidence>
<keyword evidence="3" id="KW-1185">Reference proteome</keyword>
<proteinExistence type="predicted"/>
<accession>A0AAW2BK32</accession>
<sequence length="153" mass="17438">MQRQSLGSPVSKLHSHGGGSSKDADTPIAAIDSKRIEDDEEEHKATKLHRQSLSFTFSPPPKPEKFVHVIPILTLLCFLVLYLCSHSPSQSDLAQFNGFKRPAQHIDKIDDVGRFIELQKSDVLSIRSHRNLQELRRKLRSPKSRLHRKHADF</sequence>
<reference evidence="2 3" key="1">
    <citation type="submission" date="2024-01" db="EMBL/GenBank/DDBJ databases">
        <title>A telomere-to-telomere, gap-free genome of sweet tea (Lithocarpus litseifolius).</title>
        <authorList>
            <person name="Zhou J."/>
        </authorList>
    </citation>
    <scope>NUCLEOTIDE SEQUENCE [LARGE SCALE GENOMIC DNA]</scope>
    <source>
        <strain evidence="2">Zhou-2022a</strain>
        <tissue evidence="2">Leaf</tissue>
    </source>
</reference>
<dbReference type="PANTHER" id="PTHR35297:SF2">
    <property type="entry name" value="PROTEIN, PUTATIVE-RELATED"/>
    <property type="match status" value="1"/>
</dbReference>
<dbReference type="PANTHER" id="PTHR35297">
    <property type="entry name" value="PROTEIN, PUTATIVE-RELATED"/>
    <property type="match status" value="1"/>
</dbReference>
<dbReference type="AlphaFoldDB" id="A0AAW2BK32"/>
<dbReference type="Proteomes" id="UP001459277">
    <property type="component" value="Unassembled WGS sequence"/>
</dbReference>